<dbReference type="NCBIfam" id="NF047446">
    <property type="entry name" value="barrel_OmpL47"/>
    <property type="match status" value="1"/>
</dbReference>
<dbReference type="InterPro" id="IPR018905">
    <property type="entry name" value="A-galactase_NEW3"/>
</dbReference>
<dbReference type="EMBL" id="LT629710">
    <property type="protein sequence ID" value="SDO87085.1"/>
    <property type="molecule type" value="Genomic_DNA"/>
</dbReference>
<keyword evidence="4" id="KW-0732">Signal</keyword>
<accession>A0A1H0N3J8</accession>
<dbReference type="InterPro" id="IPR032109">
    <property type="entry name" value="Big_3_5"/>
</dbReference>
<dbReference type="Gene3D" id="2.60.120.260">
    <property type="entry name" value="Galactose-binding domain-like"/>
    <property type="match status" value="2"/>
</dbReference>
<gene>
    <name evidence="11" type="ORF">SAMN04515671_2180</name>
</gene>
<dbReference type="Gene3D" id="2.60.40.10">
    <property type="entry name" value="Immunoglobulins"/>
    <property type="match status" value="4"/>
</dbReference>
<dbReference type="InterPro" id="IPR013783">
    <property type="entry name" value="Ig-like_fold"/>
</dbReference>
<evidence type="ECO:0000313" key="12">
    <source>
        <dbReference type="Proteomes" id="UP000198741"/>
    </source>
</evidence>
<feature type="domain" description="Alpha-L-rhamnosidase six-hairpin glycosidase" evidence="9">
    <location>
        <begin position="644"/>
        <end position="977"/>
    </location>
</feature>
<feature type="signal peptide" evidence="4">
    <location>
        <begin position="1"/>
        <end position="23"/>
    </location>
</feature>
<feature type="domain" description="Alpha-galactosidase NEW3" evidence="7">
    <location>
        <begin position="1209"/>
        <end position="1277"/>
    </location>
</feature>
<dbReference type="EC" id="3.2.1.40" evidence="2"/>
<feature type="chain" id="PRO_5039310108" description="alpha-L-rhamnosidase" evidence="4">
    <location>
        <begin position="24"/>
        <end position="2019"/>
    </location>
</feature>
<evidence type="ECO:0000313" key="11">
    <source>
        <dbReference type="EMBL" id="SDO87085.1"/>
    </source>
</evidence>
<protein>
    <recommendedName>
        <fullName evidence="2">alpha-L-rhamnosidase</fullName>
        <ecNumber evidence="2">3.2.1.40</ecNumber>
    </recommendedName>
</protein>
<dbReference type="Pfam" id="PF08531">
    <property type="entry name" value="Bac_rhamnosid_N"/>
    <property type="match status" value="1"/>
</dbReference>
<dbReference type="Pfam" id="PF25788">
    <property type="entry name" value="Ig_Rha78A_N"/>
    <property type="match status" value="1"/>
</dbReference>
<keyword evidence="3" id="KW-0378">Hydrolase</keyword>
<dbReference type="Gene3D" id="1.50.10.10">
    <property type="match status" value="1"/>
</dbReference>
<evidence type="ECO:0000256" key="1">
    <source>
        <dbReference type="ARBA" id="ARBA00001445"/>
    </source>
</evidence>
<dbReference type="STRING" id="1090615.SAMN04515671_2180"/>
<comment type="catalytic activity">
    <reaction evidence="1">
        <text>Hydrolysis of terminal non-reducing alpha-L-rhamnose residues in alpha-L-rhamnosides.</text>
        <dbReference type="EC" id="3.2.1.40"/>
    </reaction>
</comment>
<dbReference type="InterPro" id="IPR012341">
    <property type="entry name" value="6hp_glycosidase-like_sf"/>
</dbReference>
<feature type="domain" description="Bacterial Ig-like" evidence="8">
    <location>
        <begin position="1837"/>
        <end position="1921"/>
    </location>
</feature>
<evidence type="ECO:0000256" key="3">
    <source>
        <dbReference type="ARBA" id="ARBA00022801"/>
    </source>
</evidence>
<evidence type="ECO:0000259" key="10">
    <source>
        <dbReference type="Pfam" id="PF17390"/>
    </source>
</evidence>
<feature type="domain" description="Bacterial Ig-like" evidence="8">
    <location>
        <begin position="1743"/>
        <end position="1826"/>
    </location>
</feature>
<organism evidence="11 12">
    <name type="scientific">Nakamurella panacisegetis</name>
    <dbReference type="NCBI Taxonomy" id="1090615"/>
    <lineage>
        <taxon>Bacteria</taxon>
        <taxon>Bacillati</taxon>
        <taxon>Actinomycetota</taxon>
        <taxon>Actinomycetes</taxon>
        <taxon>Nakamurellales</taxon>
        <taxon>Nakamurellaceae</taxon>
        <taxon>Nakamurella</taxon>
    </lineage>
</organism>
<dbReference type="Pfam" id="PF16640">
    <property type="entry name" value="Big_3_5"/>
    <property type="match status" value="2"/>
</dbReference>
<reference evidence="11 12" key="1">
    <citation type="submission" date="2016-10" db="EMBL/GenBank/DDBJ databases">
        <authorList>
            <person name="de Groot N.N."/>
        </authorList>
    </citation>
    <scope>NUCLEOTIDE SEQUENCE [LARGE SCALE GENOMIC DNA]</scope>
    <source>
        <strain evidence="12">P4-7,KCTC 19426,CECT 7604</strain>
    </source>
</reference>
<evidence type="ECO:0000259" key="7">
    <source>
        <dbReference type="Pfam" id="PF10633"/>
    </source>
</evidence>
<dbReference type="OrthoDB" id="9804511at2"/>
<dbReference type="GO" id="GO:0030596">
    <property type="term" value="F:alpha-L-rhamnosidase activity"/>
    <property type="evidence" value="ECO:0007669"/>
    <property type="project" value="UniProtKB-EC"/>
</dbReference>
<dbReference type="SUPFAM" id="SSF48208">
    <property type="entry name" value="Six-hairpin glycosidases"/>
    <property type="match status" value="1"/>
</dbReference>
<dbReference type="InterPro" id="IPR058094">
    <property type="entry name" value="Ig-like_OmpL47-like"/>
</dbReference>
<dbReference type="Pfam" id="PF10633">
    <property type="entry name" value="NPCBM_assoc"/>
    <property type="match status" value="1"/>
</dbReference>
<dbReference type="InterPro" id="IPR008928">
    <property type="entry name" value="6-hairpin_glycosidase_sf"/>
</dbReference>
<feature type="domain" description="Bacterial alpha-L-rhamnosidase N-terminal" evidence="6">
    <location>
        <begin position="361"/>
        <end position="528"/>
    </location>
</feature>
<evidence type="ECO:0000256" key="2">
    <source>
        <dbReference type="ARBA" id="ARBA00012652"/>
    </source>
</evidence>
<evidence type="ECO:0000256" key="4">
    <source>
        <dbReference type="SAM" id="SignalP"/>
    </source>
</evidence>
<dbReference type="Pfam" id="PF17390">
    <property type="entry name" value="Bac_rhamnosid_C"/>
    <property type="match status" value="1"/>
</dbReference>
<dbReference type="InterPro" id="IPR013737">
    <property type="entry name" value="Bac_rhamnosid_N"/>
</dbReference>
<keyword evidence="12" id="KW-1185">Reference proteome</keyword>
<dbReference type="Gene3D" id="2.60.420.10">
    <property type="entry name" value="Maltose phosphorylase, domain 3"/>
    <property type="match status" value="1"/>
</dbReference>
<dbReference type="GO" id="GO:0005975">
    <property type="term" value="P:carbohydrate metabolic process"/>
    <property type="evidence" value="ECO:0007669"/>
    <property type="project" value="InterPro"/>
</dbReference>
<feature type="domain" description="Alpha-L-rhamnosidase C-terminal" evidence="10">
    <location>
        <begin position="979"/>
        <end position="1045"/>
    </location>
</feature>
<dbReference type="RefSeq" id="WP_090475967.1">
    <property type="nucleotide sequence ID" value="NZ_LT629710.1"/>
</dbReference>
<proteinExistence type="predicted"/>
<dbReference type="Proteomes" id="UP000198741">
    <property type="component" value="Chromosome I"/>
</dbReference>
<sequence length="2019" mass="207969">MRIRSLVAVCATVTLITTGGVIAPAYGATPGRPETVKPAVVATAAPQATGLTTNDLTDPLGVGSTTPRLSWQLQDATRGSTQTAYRIRASNSIDQLAAAPTWDSGQVASAQSLDVPWGGAALTSSTRYYWQVQLTDNSGATSDWSTPAWFETGLLNTTDWDGSNWVGSAGTNSWSDYTLTSDFTINNSDKSAVGFIFRATDTSNEYMWQINYNEDQPGYALRPHTKVNGGYAVISGQTKDIGAVINGHGGPTAQHTITITVAGNLITTSIDGESVSSFTNGDHPTGGVGLRTNGIENATIKDMTVVAADGSTLFNPDLTKENPFTGGTTSATGLQISGDNEVWQSVAPPIVRGTFTTDTSKTIASARAYASAQGLYQLNLNGAQVGDEYLAPGWTDYNTTYQYQTYDITSQVKAGDNALGVQLADGWFAGNLLTGRNFWGSDLSVIAQVRVTYTDGTSSTFGSDSSWKASTGAVRSADLYNGESYDASKEQKGWDTTPFDDSSWSPVVTRASQTAKLKPQTDQPVRITGERPALTQKEPSPKAFVYDLGQNMVGTAKLTLTGKAGQQVRIRYAEVENPDGTIYTANLRSAKATDYYTFAADGTITFHPTLTQHGFRYVEVTGLDTAPALADVTGMVWGSAGGKTMDLSTSDALVNQIQSNITWGQRGNFVSIPTDTPARDERLGWTGDISEFASTATYNLDSEAFLSKWIGDLRTDQLSSGAYTDVAPSFSGFGSGNAGWADAGITVPYAVWQSYDNTAVIASGWSSMTKYMDYLASTSNNFQRDGGAYKDWLNLNDDTASNIIGTAFYAHSADLMSQMAAAIGNTDDATKYRTLYNNIRASYQASFIDAFGNLASNTQTGYAISISFGLAPDAVRTAMATNFVATLQRANWHLSTGFLGLKDLLPALTDIGRSDVAYRVLLNKDYPSWGYEISKGATTVWERWDSIGQNGQFGDVGMNSFNHYAYGSVGAWMYDTIGGISALEPGYRKSLIAPVPGGDLTHSSMDYQTPYGTVSSHWTVAAGSYHLNVSVPANTTARVVVPAVNPLAVTEGGQPLSKADGVVSDSDTGDTVTIEIGSGDYAFAVESPAADLASVKDGLAALGAKVTAANLTDAQRAALVADLGTANDDVDAALADPTVVATKAAAALAALKDASSLIAADLAAGPLDQAGSDALTGLLTPMLDSLGKAVAAALGLSVTTTAPTGEVLPGQTVNLSVTAVNGSTSDIADMGASLDLPAGWSATPASAAHVAVAAGQTATFAFAVSVPADATVGSNALVGRVEVPSQSGRVSIPASTTVTVGTPVTLTAAATPASAVPGGYARVKVALHNRSTTAVTGSVSLAVPTGWAVPDPSAPVTVAAGADATVTVVLLAPVTGTAGPISGITASFASSTQTLAQAAVPFTLTIGEPVATQVVDYLDMGNTGSAAADEPAHAVTFSSRSGNSPDEAGYTRRYTFKGTTDGFIQFTMKITKGQPFVLRARETYDGPQIKQYTVKVNGVLVNSRMFTHTGGVGTEMYQVLVDDPTLLTGDTVTVRFDNNPQGLNYDPSIADVWTLPAPGADTTAPAVTLTTDPAAPNGTNGWYTSPVTLTASATDDGDQFPVISAAVDGAEAAQVSAPITFTTDGIHTASVTAADAVGNVSAPTAWTAKVDATPPVSSGSVDPVTRQATFTAADNTSGVARIEYQLPGGGWLTATGPVTVGAAAVVISYRAVDQAGNVEATHQVSMPKAGVTLLTSTTLAVLSSGSVGAGGSVTLTVKVSGSGAVPTGAVRVTSRGVQVGQGVLSGGRVVLTIKASALLPGSYRLLVGYSGNAVYAASSDTVDLSVVKATSSTSLRVTPSTVVYGNSPKAVVVVQVPGLTATGIVTLSDGRRVIARGRLAKNAVTITLPATLSVGTHTLTASYSGDRSVKPSSGTAKLVVVKATAKVKAPARTVRASAKAVVGVTVSTNSKSIAAAGVVIVKAMAGRRLVATGAARLSGGRASVTLPKLSVGKYTLTVSYAGSTVVSAASVKTGLTVTK</sequence>
<evidence type="ECO:0000259" key="8">
    <source>
        <dbReference type="Pfam" id="PF16640"/>
    </source>
</evidence>
<dbReference type="Pfam" id="PF05592">
    <property type="entry name" value="Bac_rhamnosid"/>
    <property type="match status" value="1"/>
</dbReference>
<dbReference type="PANTHER" id="PTHR33307">
    <property type="entry name" value="ALPHA-RHAMNOSIDASE (EUROFUNG)"/>
    <property type="match status" value="1"/>
</dbReference>
<feature type="domain" description="Alpha-L-rhamnosidase concanavalin-like" evidence="5">
    <location>
        <begin position="540"/>
        <end position="636"/>
    </location>
</feature>
<dbReference type="InterPro" id="IPR035396">
    <property type="entry name" value="Bac_rhamnosid6H"/>
</dbReference>
<dbReference type="InterPro" id="IPR008902">
    <property type="entry name" value="Rhamnosid_concanavalin"/>
</dbReference>
<evidence type="ECO:0000259" key="5">
    <source>
        <dbReference type="Pfam" id="PF05592"/>
    </source>
</evidence>
<dbReference type="InterPro" id="IPR016007">
    <property type="entry name" value="Alpha_rhamnosid"/>
</dbReference>
<name>A0A1H0N3J8_9ACTN</name>
<dbReference type="PANTHER" id="PTHR33307:SF6">
    <property type="entry name" value="ALPHA-RHAMNOSIDASE (EUROFUNG)-RELATED"/>
    <property type="match status" value="1"/>
</dbReference>
<dbReference type="Pfam" id="PF17389">
    <property type="entry name" value="Bac_rhamnosid6H"/>
    <property type="match status" value="1"/>
</dbReference>
<evidence type="ECO:0000259" key="9">
    <source>
        <dbReference type="Pfam" id="PF17389"/>
    </source>
</evidence>
<dbReference type="InterPro" id="IPR035398">
    <property type="entry name" value="Bac_rhamnosid_C"/>
</dbReference>
<evidence type="ECO:0000259" key="6">
    <source>
        <dbReference type="Pfam" id="PF08531"/>
    </source>
</evidence>